<dbReference type="Proteomes" id="UP000254258">
    <property type="component" value="Unassembled WGS sequence"/>
</dbReference>
<dbReference type="EMBL" id="QRBE01000010">
    <property type="protein sequence ID" value="RDS79918.1"/>
    <property type="molecule type" value="Genomic_DNA"/>
</dbReference>
<feature type="compositionally biased region" description="Low complexity" evidence="1">
    <location>
        <begin position="49"/>
        <end position="65"/>
    </location>
</feature>
<comment type="caution">
    <text evidence="2">The sequence shown here is derived from an EMBL/GenBank/DDBJ whole genome shotgun (WGS) entry which is preliminary data.</text>
</comment>
<gene>
    <name evidence="2" type="ORF">DWU98_15885</name>
</gene>
<sequence>MANGAGKRTGKRTGAAVPLFVPRGQATTSAAPAQGIKTPAPSTDSSFIKKQQPAQKKAKVDPQAVSAPGLSHAQAPQLHSPPLPVPPPQAPQLPLPASGLTALTKPSLTFSHESFQPRKIDSGSTLQYHAFSNISPKTTSEVVQYIKSTGLEPIETIQDWGTGAATRMYRSRRGSVAGLSEMKGAISGWRLHSLPTSEALAVTPAGKGDKKAFIEKYEESGGRLIQPAVNTRGTPQSVNTVLSDFMKVRYDSTKGEFEATGATHAMGVSGAGLDKTHSSASQALYGPSIEVAKARGKSGSPAQAFHSEPMAMTFHNLDRSTKLEHDTGTVGIFASIPNQVCFHCGDMFGEKIGEHSVVSGAPGVPFGGQHEGAVHDRKKDTTVIRATPFITLQGNKANQDQVGSIYDHHKR</sequence>
<accession>A0A370WUV0</accession>
<keyword evidence="3" id="KW-1185">Reference proteome</keyword>
<dbReference type="OrthoDB" id="5950994at2"/>
<dbReference type="AlphaFoldDB" id="A0A370WUV0"/>
<dbReference type="RefSeq" id="WP_115496549.1">
    <property type="nucleotide sequence ID" value="NZ_QRBE01000010.1"/>
</dbReference>
<organism evidence="2 3">
    <name type="scientific">Dyella monticola</name>
    <dbReference type="NCBI Taxonomy" id="1927958"/>
    <lineage>
        <taxon>Bacteria</taxon>
        <taxon>Pseudomonadati</taxon>
        <taxon>Pseudomonadota</taxon>
        <taxon>Gammaproteobacteria</taxon>
        <taxon>Lysobacterales</taxon>
        <taxon>Rhodanobacteraceae</taxon>
        <taxon>Dyella</taxon>
    </lineage>
</organism>
<evidence type="ECO:0000256" key="1">
    <source>
        <dbReference type="SAM" id="MobiDB-lite"/>
    </source>
</evidence>
<proteinExistence type="predicted"/>
<protein>
    <submittedName>
        <fullName evidence="2">Uncharacterized protein</fullName>
    </submittedName>
</protein>
<evidence type="ECO:0000313" key="3">
    <source>
        <dbReference type="Proteomes" id="UP000254258"/>
    </source>
</evidence>
<feature type="region of interest" description="Disordered" evidence="1">
    <location>
        <begin position="1"/>
        <end position="91"/>
    </location>
</feature>
<feature type="compositionally biased region" description="Pro residues" evidence="1">
    <location>
        <begin position="79"/>
        <end position="91"/>
    </location>
</feature>
<evidence type="ECO:0000313" key="2">
    <source>
        <dbReference type="EMBL" id="RDS79918.1"/>
    </source>
</evidence>
<name>A0A370WUV0_9GAMM</name>
<reference evidence="2 3" key="1">
    <citation type="submission" date="2018-07" db="EMBL/GenBank/DDBJ databases">
        <title>Dyella monticola sp. nov. and Dyella psychrodurans sp. nov. isolated from monsoon evergreen broad-leaved forest soil of Dinghu Mountain, China.</title>
        <authorList>
            <person name="Gao Z."/>
            <person name="Qiu L."/>
        </authorList>
    </citation>
    <scope>NUCLEOTIDE SEQUENCE [LARGE SCALE GENOMIC DNA]</scope>
    <source>
        <strain evidence="2 3">4G-K06</strain>
    </source>
</reference>